<evidence type="ECO:0000256" key="14">
    <source>
        <dbReference type="ARBA" id="ARBA00045432"/>
    </source>
</evidence>
<sequence>MVQVKMSKSPIDPLSAVETGSQSHYFQLPRKLPKRKSRFKRSDGSTSSDTTSSIIKRQGSADSYTSRPSDSDLSAEEDREAYRREAERQAQLQLDRAKSKPVAFAVKTNVSYCGALDEDCPVQGAAVNFDAKDFLHIKEKYNNDWWIGRLVKEGADITFIPSPLRLEAMRLKQEQKQRKSGGNSSSLGDMVTGSWRTTPPSAGESKLKQKQEHVPPYDVVPSMRPVVLVGPSLKGYEVTDMMQKALFDFLKHRFEGRISITRVTADLSLAKRSVLNKRPIMERSNTRSSLAEVQSEIERIFELAKTLQLVVLDADTINHPAQLAKTSLAPIIIYVKVSSPKVLQRLVKSRGKSQSKHLNVQMMAADKLSQCPPDMFDVILDENQLEDACEHLAEYLEVYWRATHLPGNTPLNPLLEQRLMSPPSAISSLQFSETQELIE</sequence>
<comment type="function">
    <text evidence="14">Regulatory subunit of the voltage-gated calcium channel that gives rise to L-type calcium currents. Increases CACNA1B peak calcium current and shifts the voltage dependencies of channel activation and inactivation. Increases CACNA1C peak calcium current and shifts the voltage dependencies of channel activation and inactivation.</text>
</comment>
<evidence type="ECO:0000256" key="9">
    <source>
        <dbReference type="ARBA" id="ARBA00022837"/>
    </source>
</evidence>
<feature type="compositionally biased region" description="Polar residues" evidence="16">
    <location>
        <begin position="60"/>
        <end position="72"/>
    </location>
</feature>
<evidence type="ECO:0000256" key="11">
    <source>
        <dbReference type="ARBA" id="ARBA00023065"/>
    </source>
</evidence>
<evidence type="ECO:0000256" key="4">
    <source>
        <dbReference type="ARBA" id="ARBA00022443"/>
    </source>
</evidence>
<dbReference type="Ensembl" id="ENSMALT00000033041.1">
    <property type="protein sequence ID" value="ENSMALP00000032481.1"/>
    <property type="gene ID" value="ENSMALG00000022373.1"/>
</dbReference>
<evidence type="ECO:0000256" key="13">
    <source>
        <dbReference type="ARBA" id="ARBA00030522"/>
    </source>
</evidence>
<dbReference type="Gene3D" id="2.30.30.40">
    <property type="entry name" value="SH3 Domains"/>
    <property type="match status" value="1"/>
</dbReference>
<feature type="domain" description="Guanylate kinase/L-type calcium channel beta subunit" evidence="17">
    <location>
        <begin position="222"/>
        <end position="400"/>
    </location>
</feature>
<dbReference type="InterPro" id="IPR036028">
    <property type="entry name" value="SH3-like_dom_sf"/>
</dbReference>
<feature type="region of interest" description="Disordered" evidence="16">
    <location>
        <begin position="1"/>
        <end position="80"/>
    </location>
</feature>
<keyword evidence="6" id="KW-0963">Cytoplasm</keyword>
<evidence type="ECO:0000256" key="7">
    <source>
        <dbReference type="ARBA" id="ARBA00022553"/>
    </source>
</evidence>
<evidence type="ECO:0000256" key="8">
    <source>
        <dbReference type="ARBA" id="ARBA00022568"/>
    </source>
</evidence>
<evidence type="ECO:0000313" key="19">
    <source>
        <dbReference type="Proteomes" id="UP000261600"/>
    </source>
</evidence>
<dbReference type="FunFam" id="3.40.50.300:FF:000023">
    <property type="entry name" value="Voltage-dependent L-type calcium channel subunit beta-2"/>
    <property type="match status" value="1"/>
</dbReference>
<dbReference type="Proteomes" id="UP000261600">
    <property type="component" value="Unplaced"/>
</dbReference>
<dbReference type="InterPro" id="IPR046937">
    <property type="entry name" value="CAB1-4_N_A-dom"/>
</dbReference>
<feature type="compositionally biased region" description="Low complexity" evidence="16">
    <location>
        <begin position="44"/>
        <end position="53"/>
    </location>
</feature>
<comment type="similarity">
    <text evidence="2">Belongs to the calcium channel beta subunit family.</text>
</comment>
<keyword evidence="9" id="KW-0106">Calcium</keyword>
<keyword evidence="7" id="KW-0597">Phosphoprotein</keyword>
<reference evidence="18" key="1">
    <citation type="submission" date="2025-08" db="UniProtKB">
        <authorList>
            <consortium name="Ensembl"/>
        </authorList>
    </citation>
    <scope>IDENTIFICATION</scope>
</reference>
<evidence type="ECO:0000256" key="1">
    <source>
        <dbReference type="ARBA" id="ARBA00004496"/>
    </source>
</evidence>
<evidence type="ECO:0000256" key="3">
    <source>
        <dbReference type="ARBA" id="ARBA00019004"/>
    </source>
</evidence>
<keyword evidence="11" id="KW-0406">Ion transport</keyword>
<dbReference type="PRINTS" id="PR01626">
    <property type="entry name" value="LCACHANNELB"/>
</dbReference>
<keyword evidence="12" id="KW-0407">Ion channel</keyword>
<reference evidence="18" key="2">
    <citation type="submission" date="2025-09" db="UniProtKB">
        <authorList>
            <consortium name="Ensembl"/>
        </authorList>
    </citation>
    <scope>IDENTIFICATION</scope>
</reference>
<evidence type="ECO:0000256" key="6">
    <source>
        <dbReference type="ARBA" id="ARBA00022490"/>
    </source>
</evidence>
<dbReference type="SUPFAM" id="SSF52540">
    <property type="entry name" value="P-loop containing nucleoside triphosphate hydrolases"/>
    <property type="match status" value="1"/>
</dbReference>
<dbReference type="PANTHER" id="PTHR11824">
    <property type="entry name" value="VOLTAGE-DEPENDENT CALCIUM CHANNEL BETA SUBUNIT"/>
    <property type="match status" value="1"/>
</dbReference>
<evidence type="ECO:0000256" key="2">
    <source>
        <dbReference type="ARBA" id="ARBA00010836"/>
    </source>
</evidence>
<evidence type="ECO:0000256" key="16">
    <source>
        <dbReference type="SAM" id="MobiDB-lite"/>
    </source>
</evidence>
<proteinExistence type="inferred from homology"/>
<evidence type="ECO:0000259" key="17">
    <source>
        <dbReference type="SMART" id="SM00072"/>
    </source>
</evidence>
<feature type="region of interest" description="Disordered" evidence="16">
    <location>
        <begin position="171"/>
        <end position="215"/>
    </location>
</feature>
<keyword evidence="8" id="KW-0109">Calcium transport</keyword>
<dbReference type="GO" id="GO:0005737">
    <property type="term" value="C:cytoplasm"/>
    <property type="evidence" value="ECO:0007669"/>
    <property type="project" value="UniProtKB-SubCell"/>
</dbReference>
<comment type="subunit">
    <text evidence="15">Component of a calcium channel complex consisting of a pore-forming alpha subunit (CACNA1C) and the ancillary subunits CACNB3 and CACNA2D1. The channel complex contains alpha, beta, gamma and delta subunits in a 1:1:1:1 ratio. Interacts with CACNA2D4. Interacts with FASLG. Interacts with CBARP; prevents the interaction of CACNB3 with the alpha subunit CACNA1C thereby negatively regulating the activity of the corresponding calcium channel.</text>
</comment>
<dbReference type="Gene3D" id="3.40.50.300">
    <property type="entry name" value="P-loop containing nucleotide triphosphate hydrolases"/>
    <property type="match status" value="1"/>
</dbReference>
<dbReference type="InterPro" id="IPR027417">
    <property type="entry name" value="P-loop_NTPase"/>
</dbReference>
<organism evidence="18 19">
    <name type="scientific">Monopterus albus</name>
    <name type="common">Swamp eel</name>
    <dbReference type="NCBI Taxonomy" id="43700"/>
    <lineage>
        <taxon>Eukaryota</taxon>
        <taxon>Metazoa</taxon>
        <taxon>Chordata</taxon>
        <taxon>Craniata</taxon>
        <taxon>Vertebrata</taxon>
        <taxon>Euteleostomi</taxon>
        <taxon>Actinopterygii</taxon>
        <taxon>Neopterygii</taxon>
        <taxon>Teleostei</taxon>
        <taxon>Neoteleostei</taxon>
        <taxon>Acanthomorphata</taxon>
        <taxon>Anabantaria</taxon>
        <taxon>Synbranchiformes</taxon>
        <taxon>Synbranchidae</taxon>
        <taxon>Monopterus</taxon>
    </lineage>
</organism>
<dbReference type="SUPFAM" id="SSF50044">
    <property type="entry name" value="SH3-domain"/>
    <property type="match status" value="1"/>
</dbReference>
<dbReference type="FunFam" id="2.30.30.40:FF:000049">
    <property type="entry name" value="Voltage-dependent L-type calcium channel subunit beta-3"/>
    <property type="match status" value="1"/>
</dbReference>
<keyword evidence="5" id="KW-0813">Transport</keyword>
<dbReference type="CTD" id="565158"/>
<name>A0A3Q3KQN0_MONAL</name>
<comment type="subcellular location">
    <subcellularLocation>
        <location evidence="1">Cytoplasm</location>
    </subcellularLocation>
</comment>
<dbReference type="InterPro" id="IPR008145">
    <property type="entry name" value="GK/Ca_channel_bsu"/>
</dbReference>
<dbReference type="GO" id="GO:0005891">
    <property type="term" value="C:voltage-gated calcium channel complex"/>
    <property type="evidence" value="ECO:0007669"/>
    <property type="project" value="InterPro"/>
</dbReference>
<evidence type="ECO:0000313" key="18">
    <source>
        <dbReference type="Ensembl" id="ENSMALP00000032481.1"/>
    </source>
</evidence>
<dbReference type="GeneID" id="109966068"/>
<keyword evidence="19" id="KW-1185">Reference proteome</keyword>
<dbReference type="SMART" id="SM00072">
    <property type="entry name" value="GuKc"/>
    <property type="match status" value="1"/>
</dbReference>
<feature type="compositionally biased region" description="Basic and acidic residues" evidence="16">
    <location>
        <begin position="205"/>
        <end position="215"/>
    </location>
</feature>
<dbReference type="InterPro" id="IPR000584">
    <property type="entry name" value="VDCC_L_bsu"/>
</dbReference>
<dbReference type="STRING" id="43700.ENSMALP00000032481"/>
<protein>
    <recommendedName>
        <fullName evidence="3">Voltage-dependent L-type calcium channel subunit beta-3</fullName>
    </recommendedName>
    <alternativeName>
        <fullName evidence="13">Calcium channel voltage-dependent subunit beta 3</fullName>
    </alternativeName>
</protein>
<dbReference type="RefSeq" id="XP_020466304.1">
    <property type="nucleotide sequence ID" value="XM_020610648.1"/>
</dbReference>
<dbReference type="Pfam" id="PF00625">
    <property type="entry name" value="Guanylate_kin"/>
    <property type="match status" value="1"/>
</dbReference>
<evidence type="ECO:0000256" key="15">
    <source>
        <dbReference type="ARBA" id="ARBA00046590"/>
    </source>
</evidence>
<keyword evidence="10" id="KW-0851">Voltage-gated channel</keyword>
<dbReference type="GO" id="GO:0005245">
    <property type="term" value="F:voltage-gated calcium channel activity"/>
    <property type="evidence" value="ECO:0007669"/>
    <property type="project" value="InterPro"/>
</dbReference>
<evidence type="ECO:0000256" key="10">
    <source>
        <dbReference type="ARBA" id="ARBA00022882"/>
    </source>
</evidence>
<accession>A0A3Q3KQN0</accession>
<keyword evidence="4" id="KW-0728">SH3 domain</keyword>
<dbReference type="Pfam" id="PF12052">
    <property type="entry name" value="VGCC_beta4Aa_N"/>
    <property type="match status" value="1"/>
</dbReference>
<evidence type="ECO:0000256" key="5">
    <source>
        <dbReference type="ARBA" id="ARBA00022448"/>
    </source>
</evidence>
<dbReference type="AlphaFoldDB" id="A0A3Q3KQN0"/>
<evidence type="ECO:0000256" key="12">
    <source>
        <dbReference type="ARBA" id="ARBA00023303"/>
    </source>
</evidence>